<dbReference type="OrthoDB" id="9998495at2759"/>
<protein>
    <recommendedName>
        <fullName evidence="1">AB hydrolase-1 domain-containing protein</fullName>
    </recommendedName>
</protein>
<sequence>MNSLLTDWTMWNYVVPYFLDPPSSQETAYNVLLHSQRGHGLSALRVPPSGNTAERLTTIPLLADDVCRLLEALFIPTPVHSVVGVSQGGAAALAFAAQYPSKTKSVVACDTAPQTPAGNQEAWEDRIRLVYGPTPASTVVHPDVDGSAYAKAIGMGKLADVTVPRWFPASAKGPQQLWIKEMITRTDVAGFAHGARALGDYDVLAPAPSRAPLFDGFEGNVLLLAGSLDGGGKVASGLKSLRDKWDAHRQHRPAVQGANTIVPVEFLEIRNAGHLPMIDFPSQFCDALTQWMQSF</sequence>
<dbReference type="PRINTS" id="PR00111">
    <property type="entry name" value="ABHYDROLASE"/>
</dbReference>
<feature type="domain" description="AB hydrolase-1" evidence="1">
    <location>
        <begin position="8"/>
        <end position="287"/>
    </location>
</feature>
<dbReference type="PANTHER" id="PTHR43194:SF2">
    <property type="entry name" value="PEROXISOMAL MEMBRANE PROTEIN LPX1"/>
    <property type="match status" value="1"/>
</dbReference>
<dbReference type="InterPro" id="IPR029058">
    <property type="entry name" value="AB_hydrolase_fold"/>
</dbReference>
<dbReference type="AlphaFoldDB" id="A0A0D2NSI1"/>
<keyword evidence="3" id="KW-1185">Reference proteome</keyword>
<dbReference type="PANTHER" id="PTHR43194">
    <property type="entry name" value="HYDROLASE ALPHA/BETA FOLD FAMILY"/>
    <property type="match status" value="1"/>
</dbReference>
<accession>A0A0D2NSI1</accession>
<proteinExistence type="predicted"/>
<evidence type="ECO:0000313" key="3">
    <source>
        <dbReference type="Proteomes" id="UP000054270"/>
    </source>
</evidence>
<gene>
    <name evidence="2" type="ORF">HYPSUDRAFT_682298</name>
</gene>
<dbReference type="InterPro" id="IPR050228">
    <property type="entry name" value="Carboxylesterase_BioH"/>
</dbReference>
<name>A0A0D2NSI1_HYPSF</name>
<dbReference type="STRING" id="945553.A0A0D2NSI1"/>
<dbReference type="Pfam" id="PF12697">
    <property type="entry name" value="Abhydrolase_6"/>
    <property type="match status" value="1"/>
</dbReference>
<dbReference type="SUPFAM" id="SSF53474">
    <property type="entry name" value="alpha/beta-Hydrolases"/>
    <property type="match status" value="1"/>
</dbReference>
<dbReference type="InterPro" id="IPR000073">
    <property type="entry name" value="AB_hydrolase_1"/>
</dbReference>
<evidence type="ECO:0000313" key="2">
    <source>
        <dbReference type="EMBL" id="KJA21809.1"/>
    </source>
</evidence>
<dbReference type="EMBL" id="KN817555">
    <property type="protein sequence ID" value="KJA21809.1"/>
    <property type="molecule type" value="Genomic_DNA"/>
</dbReference>
<reference evidence="3" key="1">
    <citation type="submission" date="2014-04" db="EMBL/GenBank/DDBJ databases">
        <title>Evolutionary Origins and Diversification of the Mycorrhizal Mutualists.</title>
        <authorList>
            <consortium name="DOE Joint Genome Institute"/>
            <consortium name="Mycorrhizal Genomics Consortium"/>
            <person name="Kohler A."/>
            <person name="Kuo A."/>
            <person name="Nagy L.G."/>
            <person name="Floudas D."/>
            <person name="Copeland A."/>
            <person name="Barry K.W."/>
            <person name="Cichocki N."/>
            <person name="Veneault-Fourrey C."/>
            <person name="LaButti K."/>
            <person name="Lindquist E.A."/>
            <person name="Lipzen A."/>
            <person name="Lundell T."/>
            <person name="Morin E."/>
            <person name="Murat C."/>
            <person name="Riley R."/>
            <person name="Ohm R."/>
            <person name="Sun H."/>
            <person name="Tunlid A."/>
            <person name="Henrissat B."/>
            <person name="Grigoriev I.V."/>
            <person name="Hibbett D.S."/>
            <person name="Martin F."/>
        </authorList>
    </citation>
    <scope>NUCLEOTIDE SEQUENCE [LARGE SCALE GENOMIC DNA]</scope>
    <source>
        <strain evidence="3">FD-334 SS-4</strain>
    </source>
</reference>
<organism evidence="2 3">
    <name type="scientific">Hypholoma sublateritium (strain FD-334 SS-4)</name>
    <dbReference type="NCBI Taxonomy" id="945553"/>
    <lineage>
        <taxon>Eukaryota</taxon>
        <taxon>Fungi</taxon>
        <taxon>Dikarya</taxon>
        <taxon>Basidiomycota</taxon>
        <taxon>Agaricomycotina</taxon>
        <taxon>Agaricomycetes</taxon>
        <taxon>Agaricomycetidae</taxon>
        <taxon>Agaricales</taxon>
        <taxon>Agaricineae</taxon>
        <taxon>Strophariaceae</taxon>
        <taxon>Hypholoma</taxon>
    </lineage>
</organism>
<dbReference type="Proteomes" id="UP000054270">
    <property type="component" value="Unassembled WGS sequence"/>
</dbReference>
<dbReference type="OMA" id="QFMETIV"/>
<evidence type="ECO:0000259" key="1">
    <source>
        <dbReference type="Pfam" id="PF12697"/>
    </source>
</evidence>
<dbReference type="Gene3D" id="3.40.50.1820">
    <property type="entry name" value="alpha/beta hydrolase"/>
    <property type="match status" value="1"/>
</dbReference>